<dbReference type="AlphaFoldDB" id="Q481F0"/>
<dbReference type="STRING" id="167879.CPS_2604"/>
<proteinExistence type="predicted"/>
<gene>
    <name evidence="1" type="ordered locus">CPS_2604</name>
</gene>
<protein>
    <submittedName>
        <fullName evidence="1">Uncharacterized protein</fullName>
    </submittedName>
</protein>
<dbReference type="HOGENOM" id="CLU_3395932_0_0_6"/>
<accession>Q481F0</accession>
<evidence type="ECO:0000313" key="2">
    <source>
        <dbReference type="Proteomes" id="UP000000547"/>
    </source>
</evidence>
<sequence>MLFTVIYIVIAKNHHQYGSYFEQPMTLNSKY</sequence>
<dbReference type="Proteomes" id="UP000000547">
    <property type="component" value="Chromosome"/>
</dbReference>
<dbReference type="KEGG" id="cps:CPS_2604"/>
<name>Q481F0_COLP3</name>
<evidence type="ECO:0000313" key="1">
    <source>
        <dbReference type="EMBL" id="AAZ25365.1"/>
    </source>
</evidence>
<dbReference type="EMBL" id="CP000083">
    <property type="protein sequence ID" value="AAZ25365.1"/>
    <property type="molecule type" value="Genomic_DNA"/>
</dbReference>
<organism evidence="1 2">
    <name type="scientific">Colwellia psychrerythraea (strain 34H / ATCC BAA-681)</name>
    <name type="common">Vibrio psychroerythus</name>
    <dbReference type="NCBI Taxonomy" id="167879"/>
    <lineage>
        <taxon>Bacteria</taxon>
        <taxon>Pseudomonadati</taxon>
        <taxon>Pseudomonadota</taxon>
        <taxon>Gammaproteobacteria</taxon>
        <taxon>Alteromonadales</taxon>
        <taxon>Colwelliaceae</taxon>
        <taxon>Colwellia</taxon>
    </lineage>
</organism>
<reference evidence="1" key="1">
    <citation type="journal article" date="2005" name="Proc. Natl. Acad. Sci. U.S.A.">
        <title>The psychrophilic lifestyle as revealed by the genome sequence of Colwellia psychrerythraea 34H through genomic and proteomic analyses.</title>
        <authorList>
            <person name="Methe B.A."/>
            <person name="Nelson K.E."/>
            <person name="Deming J.W."/>
            <person name="Momen B."/>
            <person name="Melamud E."/>
            <person name="Zhang X."/>
            <person name="Moult J."/>
            <person name="Madupu R."/>
            <person name="Nelson W.C."/>
            <person name="Dodson R.J."/>
            <person name="Brinkac L.M."/>
            <person name="Daugherty S.C."/>
            <person name="Durkin A.S."/>
            <person name="DeBoy R.T."/>
            <person name="Kolonay J.F."/>
            <person name="Sullivan S.A."/>
            <person name="Zhou L."/>
            <person name="Davidsen T.M."/>
            <person name="Wu M."/>
            <person name="Huston A.L."/>
            <person name="Lewis M."/>
            <person name="Weaver B."/>
            <person name="Weidman J.F."/>
            <person name="Khouri H."/>
            <person name="Utterback T.R."/>
            <person name="Feldblyum T.V."/>
            <person name="Fraser C.M."/>
        </authorList>
    </citation>
    <scope>NUCLEOTIDE SEQUENCE [LARGE SCALE GENOMIC DNA]</scope>
    <source>
        <strain evidence="1">34H</strain>
    </source>
</reference>